<feature type="compositionally biased region" description="Low complexity" evidence="11">
    <location>
        <begin position="1369"/>
        <end position="1394"/>
    </location>
</feature>
<dbReference type="GO" id="GO:0019441">
    <property type="term" value="P:L-tryptophan catabolic process to kynurenine"/>
    <property type="evidence" value="ECO:0007669"/>
    <property type="project" value="InterPro"/>
</dbReference>
<dbReference type="InterPro" id="IPR017938">
    <property type="entry name" value="Riboflavin_synthase-like_b-brl"/>
</dbReference>
<dbReference type="EC" id="1.6.2.4" evidence="9"/>
<evidence type="ECO:0000256" key="6">
    <source>
        <dbReference type="ARBA" id="ARBA00022827"/>
    </source>
</evidence>
<dbReference type="InterPro" id="IPR039261">
    <property type="entry name" value="FNR_nucleotide-bd"/>
</dbReference>
<dbReference type="SUPFAM" id="SSF55856">
    <property type="entry name" value="Cytochrome b5-like heme/steroid binding domain"/>
    <property type="match status" value="1"/>
</dbReference>
<dbReference type="InterPro" id="IPR001199">
    <property type="entry name" value="Cyt_B5-like_heme/steroid-bd"/>
</dbReference>
<comment type="cofactor">
    <cofactor evidence="1">
        <name>FAD</name>
        <dbReference type="ChEBI" id="CHEBI:57692"/>
    </cofactor>
</comment>
<dbReference type="Gene3D" id="1.20.58.480">
    <property type="match status" value="1"/>
</dbReference>
<evidence type="ECO:0000256" key="7">
    <source>
        <dbReference type="ARBA" id="ARBA00023002"/>
    </source>
</evidence>
<evidence type="ECO:0000256" key="2">
    <source>
        <dbReference type="ARBA" id="ARBA00007119"/>
    </source>
</evidence>
<reference evidence="13 14" key="1">
    <citation type="submission" date="2015-01" db="EMBL/GenBank/DDBJ databases">
        <title>The Genome Sequence of Exophiala mesophila CBS40295.</title>
        <authorList>
            <consortium name="The Broad Institute Genomics Platform"/>
            <person name="Cuomo C."/>
            <person name="de Hoog S."/>
            <person name="Gorbushina A."/>
            <person name="Stielow B."/>
            <person name="Teixiera M."/>
            <person name="Abouelleil A."/>
            <person name="Chapman S.B."/>
            <person name="Priest M."/>
            <person name="Young S.K."/>
            <person name="Wortman J."/>
            <person name="Nusbaum C."/>
            <person name="Birren B."/>
        </authorList>
    </citation>
    <scope>NUCLEOTIDE SEQUENCE [LARGE SCALE GENOMIC DNA]</scope>
    <source>
        <strain evidence="13 14">CBS 40295</strain>
    </source>
</reference>
<dbReference type="SMART" id="SM01117">
    <property type="entry name" value="Cyt-b5"/>
    <property type="match status" value="1"/>
</dbReference>
<dbReference type="SUPFAM" id="SSF63380">
    <property type="entry name" value="Riboflavin synthase domain-like"/>
    <property type="match status" value="1"/>
</dbReference>
<keyword evidence="14" id="KW-1185">Reference proteome</keyword>
<evidence type="ECO:0000256" key="3">
    <source>
        <dbReference type="ARBA" id="ARBA00022617"/>
    </source>
</evidence>
<dbReference type="GO" id="GO:0003958">
    <property type="term" value="F:NADPH-hemoprotein reductase activity"/>
    <property type="evidence" value="ECO:0007669"/>
    <property type="project" value="UniProtKB-EC"/>
</dbReference>
<gene>
    <name evidence="13" type="ORF">PV10_06579</name>
</gene>
<evidence type="ECO:0000256" key="5">
    <source>
        <dbReference type="ARBA" id="ARBA00022723"/>
    </source>
</evidence>
<evidence type="ECO:0000313" key="13">
    <source>
        <dbReference type="EMBL" id="KIV92113.1"/>
    </source>
</evidence>
<evidence type="ECO:0000256" key="1">
    <source>
        <dbReference type="ARBA" id="ARBA00001974"/>
    </source>
</evidence>
<dbReference type="OMA" id="WIGVHGK"/>
<keyword evidence="8" id="KW-0408">Iron</keyword>
<dbReference type="OrthoDB" id="260519at2759"/>
<proteinExistence type="inferred from homology"/>
<keyword evidence="3" id="KW-0349">Heme</keyword>
<dbReference type="InterPro" id="IPR000898">
    <property type="entry name" value="Indolamine_dOase"/>
</dbReference>
<dbReference type="GO" id="GO:0020037">
    <property type="term" value="F:heme binding"/>
    <property type="evidence" value="ECO:0007669"/>
    <property type="project" value="InterPro"/>
</dbReference>
<sequence>MSEASCPVSGHTARGGSTCPAGNQRVGPRGCAFAAYQMSSQSQYTPQGVPLDGKSIDELVTQERKTITELLIPNAPPRSITNGLANADHLNPRDLDVLASALGAPARQVLNRAMELGPRTGWRDGYLSSTHGFCPPDPSVAPAALALSPGRVWSDLCERMPAVVARGRMRDSILQLPLIHGTEDVIPDAALWAAVVCLGILASVYRYEERNDGHEGISVSAPPGTFRNAMGEADDEEEETKGIPRNIAIPLRQICTRMGRVLPHLTQFDVSVYNYKLRDPTSINPYVARCENMDLRWPVFNDRGEAMFLLCMAETHGCFVDGVEIMTRCQERVMLKDNQGLLRELLKLKTIVDRFVHVFHKISVNPHSGENFANPVEWGQRYAKFSAPLSKRVPALSGLALPVFLLMDAFIGRTNYDSFLGKEALHLRAWLPLNIRAYIAAIEYHYQVPTYVKESGDPRLMGVMEGILEAYISERGWMGTHKYKVYGFLEVVAKTGRSETNGNSGASDNAGRPWEEVHKTLSESMKERLEPFRGKTNLQPHQLRGSFEECRFKARILSRSSVDDDPSRSSGMITLALEDTGITYQPGDRLVIMPVNSWTEVNKMTAALGLDDFLQTQVPLAAGSDWERFARHLKVIGRTEGHPSLTVKDILRRGHLSPLTKDFVMALHMALRASSSTVVKVLGSEMWPVQGTVGDLLQLAISEVSPAIWDNAFDLNNLSWLPKLIPIETPRTYSISNYSDELLPSTLDLTVSRNVSALSKVLHNGSSSTIRYGVSSGCLNPDPLQGEDILDEEEYLIGVGRPLNFELPVTMSGPIAMFAGGSGIAPFRSFWQARVHNSIGRNILFFGTQSRARFSYEHELRDYVRGGQIELHTAFSRDTNGLTYDPVSRDLVETLMKPRYLDAAIVEQGRTVCDMVISKSQGGLGGHLYICGSLSMYDTIMSGIRQALYQNWASTKETADGLIAKAFAERRFMLDIFMSPKPVSYSTPRIPISKLALNTGHRKGSRMWIGVHGGVYDITDFLPIHPGGTLIAQASGGLDASKTFDDLAHTTNPEVMSLLSKYFIGHLASKPGYRSAEISNLYDLWYQYLRNCVESLTTLFFEVNYIQQDARTWFQGDLFNMGGVRKFYQFQSRLMQNGFSTLFGAKLQELYLKLTFALVNSGMPDTRLSDVIGIITRAQASPEATVAAKEIAQIGQFVCNSHHAQFQENGILRYSQAVTELDVQFLEEIRQDVCLGMDAFDVIENGEVGLSGEKQRLVQLASYLLSILERVAQRLETFYSRLARESIYRPEIEKNPARTRWNLLKRKIRDGSLFILTQDSSFNGTVGSLKKPFRATRHADQDIAFAQVVSQAKQVVNGHHTTNKTRYGSTSSNGNSHTNINTTTSRTDSSQRQTLAHSHTARATPGIHAPSSHEIHESRNAVESISRFIETNDQSIKRLSMLPSNLTFSNVMAAGSSAYGPPSNNMVRELDMNMNPDSVDRPSSRSHLVRRGTNTSTVTSGSGSSSGQGDGAIRAHGGNDSITRSLMQARGSTATPPASMPPTTALPLAPPFEQSHHVVGTRSRSHSQSRSRSQAGTPPPGVPHLQTRSRSRTGSEFRGIVPMSEPAPIPALPTHQMMGMPDVNEPGLLRRQISTTSTSSKISAMSLSRALSSVSSSSLSSVRRGESVRGRRQQQGSMTMTAMTTTAMIPGMNDSNEIIHDQKQHHNHGLRSFRLAQSPPSLSSSRTASTSSTASASSAAMLAKVNGGTSATQQQMMMGGLNGAETEGGLGLESGSSNRTRTMSIDKHQRFRIPLLPLDVR</sequence>
<dbReference type="Pfam" id="PF00173">
    <property type="entry name" value="Cyt-b5"/>
    <property type="match status" value="1"/>
</dbReference>
<dbReference type="PANTHER" id="PTHR19384">
    <property type="entry name" value="NITRIC OXIDE SYNTHASE-RELATED"/>
    <property type="match status" value="1"/>
</dbReference>
<dbReference type="PRINTS" id="PR00371">
    <property type="entry name" value="FPNCR"/>
</dbReference>
<comment type="similarity">
    <text evidence="2">Belongs to the indoleamine 2,3-dioxygenase family.</text>
</comment>
<evidence type="ECO:0000259" key="12">
    <source>
        <dbReference type="PROSITE" id="PS50255"/>
    </source>
</evidence>
<dbReference type="VEuPathDB" id="FungiDB:PV10_06579"/>
<dbReference type="EMBL" id="KN847523">
    <property type="protein sequence ID" value="KIV92113.1"/>
    <property type="molecule type" value="Genomic_DNA"/>
</dbReference>
<dbReference type="PANTHER" id="PTHR19384:SF17">
    <property type="entry name" value="NADPH--CYTOCHROME P450 REDUCTASE"/>
    <property type="match status" value="1"/>
</dbReference>
<dbReference type="Pfam" id="PF00175">
    <property type="entry name" value="NAD_binding_1"/>
    <property type="match status" value="1"/>
</dbReference>
<dbReference type="InterPro" id="IPR001709">
    <property type="entry name" value="Flavoprot_Pyr_Nucl_cyt_Rdtase"/>
</dbReference>
<evidence type="ECO:0000256" key="11">
    <source>
        <dbReference type="SAM" id="MobiDB-lite"/>
    </source>
</evidence>
<dbReference type="GO" id="GO:0016702">
    <property type="term" value="F:oxidoreductase activity, acting on single donors with incorporation of molecular oxygen, incorporation of two atoms of oxygen"/>
    <property type="evidence" value="ECO:0007669"/>
    <property type="project" value="UniProtKB-ARBA"/>
</dbReference>
<dbReference type="PROSITE" id="PS50255">
    <property type="entry name" value="CYTOCHROME_B5_2"/>
    <property type="match status" value="1"/>
</dbReference>
<dbReference type="SUPFAM" id="SSF140959">
    <property type="entry name" value="Indolic compounds 2,3-dioxygenase-like"/>
    <property type="match status" value="1"/>
</dbReference>
<dbReference type="Gene3D" id="2.40.30.10">
    <property type="entry name" value="Translation factors"/>
    <property type="match status" value="1"/>
</dbReference>
<keyword evidence="6" id="KW-0274">FAD</keyword>
<dbReference type="GeneID" id="27324424"/>
<feature type="compositionally biased region" description="Low complexity" evidence="11">
    <location>
        <begin position="1532"/>
        <end position="1547"/>
    </location>
</feature>
<dbReference type="InterPro" id="IPR018506">
    <property type="entry name" value="Cyt_B5_heme-BS"/>
</dbReference>
<dbReference type="RefSeq" id="XP_016223687.1">
    <property type="nucleotide sequence ID" value="XM_016371394.1"/>
</dbReference>
<evidence type="ECO:0000256" key="8">
    <source>
        <dbReference type="ARBA" id="ARBA00023004"/>
    </source>
</evidence>
<name>A0A0D1ZZ49_EXOME</name>
<dbReference type="HOGENOM" id="CLU_001693_0_0_1"/>
<dbReference type="InterPro" id="IPR023173">
    <property type="entry name" value="NADPH_Cyt_P450_Rdtase_alpha"/>
</dbReference>
<evidence type="ECO:0000256" key="9">
    <source>
        <dbReference type="ARBA" id="ARBA00023797"/>
    </source>
</evidence>
<dbReference type="InterPro" id="IPR003097">
    <property type="entry name" value="CysJ-like_FAD-binding"/>
</dbReference>
<keyword evidence="7" id="KW-0560">Oxidoreductase</keyword>
<dbReference type="Pfam" id="PF00667">
    <property type="entry name" value="FAD_binding_1"/>
    <property type="match status" value="1"/>
</dbReference>
<feature type="region of interest" description="Disordered" evidence="11">
    <location>
        <begin position="1"/>
        <end position="24"/>
    </location>
</feature>
<feature type="domain" description="Cytochrome b5 heme-binding" evidence="12">
    <location>
        <begin position="1001"/>
        <end position="1068"/>
    </location>
</feature>
<dbReference type="GO" id="GO:0046872">
    <property type="term" value="F:metal ion binding"/>
    <property type="evidence" value="ECO:0007669"/>
    <property type="project" value="UniProtKB-KW"/>
</dbReference>
<dbReference type="InterPro" id="IPR036400">
    <property type="entry name" value="Cyt_B5-like_heme/steroid_sf"/>
</dbReference>
<keyword evidence="5" id="KW-0479">Metal-binding</keyword>
<dbReference type="Pfam" id="PF01231">
    <property type="entry name" value="IDO"/>
    <property type="match status" value="1"/>
</dbReference>
<protein>
    <recommendedName>
        <fullName evidence="9">NADPH--hemoprotein reductase</fullName>
        <ecNumber evidence="9">1.6.2.4</ecNumber>
    </recommendedName>
</protein>
<dbReference type="GO" id="GO:0050660">
    <property type="term" value="F:flavin adenine dinucleotide binding"/>
    <property type="evidence" value="ECO:0007669"/>
    <property type="project" value="TreeGrafter"/>
</dbReference>
<dbReference type="PROSITE" id="PS00191">
    <property type="entry name" value="CYTOCHROME_B5_1"/>
    <property type="match status" value="1"/>
</dbReference>
<keyword evidence="4" id="KW-0285">Flavoprotein</keyword>
<feature type="region of interest" description="Disordered" evidence="11">
    <location>
        <begin position="1472"/>
        <end position="1605"/>
    </location>
</feature>
<organism evidence="13 14">
    <name type="scientific">Exophiala mesophila</name>
    <name type="common">Black yeast-like fungus</name>
    <dbReference type="NCBI Taxonomy" id="212818"/>
    <lineage>
        <taxon>Eukaryota</taxon>
        <taxon>Fungi</taxon>
        <taxon>Dikarya</taxon>
        <taxon>Ascomycota</taxon>
        <taxon>Pezizomycotina</taxon>
        <taxon>Eurotiomycetes</taxon>
        <taxon>Chaetothyriomycetidae</taxon>
        <taxon>Chaetothyriales</taxon>
        <taxon>Herpotrichiellaceae</taxon>
        <taxon>Exophiala</taxon>
    </lineage>
</organism>
<accession>A0A0D1ZZ49</accession>
<feature type="region of interest" description="Disordered" evidence="11">
    <location>
        <begin position="1360"/>
        <end position="1416"/>
    </location>
</feature>
<evidence type="ECO:0000256" key="4">
    <source>
        <dbReference type="ARBA" id="ARBA00022630"/>
    </source>
</evidence>
<dbReference type="STRING" id="212818.A0A0D1ZZ49"/>
<dbReference type="GO" id="GO:0005829">
    <property type="term" value="C:cytosol"/>
    <property type="evidence" value="ECO:0007669"/>
    <property type="project" value="TreeGrafter"/>
</dbReference>
<dbReference type="InterPro" id="IPR001433">
    <property type="entry name" value="OxRdtase_FAD/NAD-bd"/>
</dbReference>
<dbReference type="Gene3D" id="1.20.990.10">
    <property type="entry name" value="NADPH-cytochrome p450 Reductase, Chain A, domain 3"/>
    <property type="match status" value="1"/>
</dbReference>
<dbReference type="Gene3D" id="3.10.120.10">
    <property type="entry name" value="Cytochrome b5-like heme/steroid binding domain"/>
    <property type="match status" value="1"/>
</dbReference>
<dbReference type="SUPFAM" id="SSF52343">
    <property type="entry name" value="Ferredoxin reductase-like, C-terminal NADP-linked domain"/>
    <property type="match status" value="1"/>
</dbReference>
<evidence type="ECO:0000313" key="14">
    <source>
        <dbReference type="Proteomes" id="UP000054302"/>
    </source>
</evidence>
<evidence type="ECO:0000256" key="10">
    <source>
        <dbReference type="ARBA" id="ARBA00049342"/>
    </source>
</evidence>
<dbReference type="Proteomes" id="UP000054302">
    <property type="component" value="Unassembled WGS sequence"/>
</dbReference>
<dbReference type="InterPro" id="IPR037217">
    <property type="entry name" value="Trp/Indoleamine_2_3_dOase-like"/>
</dbReference>
<dbReference type="GO" id="GO:0010181">
    <property type="term" value="F:FMN binding"/>
    <property type="evidence" value="ECO:0007669"/>
    <property type="project" value="TreeGrafter"/>
</dbReference>
<dbReference type="Gene3D" id="3.40.50.80">
    <property type="entry name" value="Nucleotide-binding domain of ferredoxin-NADP reductase (FNR) module"/>
    <property type="match status" value="1"/>
</dbReference>
<feature type="compositionally biased region" description="Low complexity" evidence="11">
    <location>
        <begin position="1492"/>
        <end position="1503"/>
    </location>
</feature>
<comment type="catalytic activity">
    <reaction evidence="10">
        <text>2 oxidized [cytochrome P450] + NADPH = 2 reduced [cytochrome P450] + NADP(+) + H(+)</text>
        <dbReference type="Rhea" id="RHEA:24040"/>
        <dbReference type="Rhea" id="RHEA-COMP:14627"/>
        <dbReference type="Rhea" id="RHEA-COMP:14628"/>
        <dbReference type="ChEBI" id="CHEBI:15378"/>
        <dbReference type="ChEBI" id="CHEBI:55376"/>
        <dbReference type="ChEBI" id="CHEBI:57783"/>
        <dbReference type="ChEBI" id="CHEBI:58349"/>
        <dbReference type="ChEBI" id="CHEBI:60344"/>
        <dbReference type="EC" id="1.6.2.4"/>
    </reaction>
</comment>